<dbReference type="GO" id="GO:1990904">
    <property type="term" value="C:ribonucleoprotein complex"/>
    <property type="evidence" value="ECO:0007669"/>
    <property type="project" value="UniProtKB-KW"/>
</dbReference>
<evidence type="ECO:0000256" key="1">
    <source>
        <dbReference type="ARBA" id="ARBA00007345"/>
    </source>
</evidence>
<evidence type="ECO:0000256" key="2">
    <source>
        <dbReference type="ARBA" id="ARBA00022980"/>
    </source>
</evidence>
<evidence type="ECO:0000256" key="3">
    <source>
        <dbReference type="ARBA" id="ARBA00023274"/>
    </source>
</evidence>
<gene>
    <name evidence="4" type="primary">rps19</name>
</gene>
<keyword evidence="2 4" id="KW-0689">Ribosomal protein</keyword>
<dbReference type="InterPro" id="IPR002222">
    <property type="entry name" value="Ribosomal_uS19"/>
</dbReference>
<accession>A0A0K0NUL6</accession>
<evidence type="ECO:0000313" key="4">
    <source>
        <dbReference type="EMBL" id="AKO71979.1"/>
    </source>
</evidence>
<dbReference type="Pfam" id="PF00203">
    <property type="entry name" value="Ribosomal_S19"/>
    <property type="match status" value="1"/>
</dbReference>
<dbReference type="GeneID" id="26381728"/>
<comment type="similarity">
    <text evidence="1">Belongs to the universal ribosomal protein uS19 family.</text>
</comment>
<sequence length="92" mass="11280">MIKIYYKRIYISKDLLRISKLNSKHFKTNYNLTIIIPLFLWKIIEVYNGKKYIPININKKKIGFRLKKFIFKKKNKFSYSEFNIKLNTLIKN</sequence>
<dbReference type="Gene3D" id="3.30.860.10">
    <property type="entry name" value="30s Ribosomal Protein S19, Chain A"/>
    <property type="match status" value="1"/>
</dbReference>
<dbReference type="SUPFAM" id="SSF54570">
    <property type="entry name" value="Ribosomal protein S19"/>
    <property type="match status" value="1"/>
</dbReference>
<reference evidence="4" key="1">
    <citation type="journal article" date="2015" name="Parasit. Vectors">
        <title>Genetic similarities between Cyclospora cayetanensis and cecum-infecting avian Eimeria spp. in apicoplast and mitochondrial genomes.</title>
        <authorList>
            <person name="Tang K."/>
            <person name="Guo Y."/>
            <person name="Zhang L."/>
            <person name="Rowe L.A."/>
            <person name="Roellig D.M."/>
            <person name="Frace M.A."/>
            <person name="Li N."/>
            <person name="Liu S."/>
            <person name="Feng Y."/>
            <person name="Xiao L."/>
        </authorList>
    </citation>
    <scope>NUCLEOTIDE SEQUENCE</scope>
    <source>
        <strain evidence="4">CHN_HEN01</strain>
    </source>
</reference>
<dbReference type="GO" id="GO:0005840">
    <property type="term" value="C:ribosome"/>
    <property type="evidence" value="ECO:0007669"/>
    <property type="project" value="UniProtKB-KW"/>
</dbReference>
<dbReference type="GO" id="GO:0003735">
    <property type="term" value="F:structural constituent of ribosome"/>
    <property type="evidence" value="ECO:0007669"/>
    <property type="project" value="InterPro"/>
</dbReference>
<dbReference type="InterPro" id="IPR023575">
    <property type="entry name" value="Ribosomal_uS19_SF"/>
</dbReference>
<dbReference type="AlphaFoldDB" id="A0A0K0NUL6"/>
<dbReference type="GO" id="GO:0006412">
    <property type="term" value="P:translation"/>
    <property type="evidence" value="ECO:0007669"/>
    <property type="project" value="InterPro"/>
</dbReference>
<protein>
    <submittedName>
        <fullName evidence="4">Ribosomal protein S19</fullName>
    </submittedName>
</protein>
<organism evidence="4">
    <name type="scientific">Cyclospora cayetanensis</name>
    <dbReference type="NCBI Taxonomy" id="88456"/>
    <lineage>
        <taxon>Eukaryota</taxon>
        <taxon>Sar</taxon>
        <taxon>Alveolata</taxon>
        <taxon>Apicomplexa</taxon>
        <taxon>Conoidasida</taxon>
        <taxon>Coccidia</taxon>
        <taxon>Eucoccidiorida</taxon>
        <taxon>Eimeriorina</taxon>
        <taxon>Eimeriidae</taxon>
        <taxon>Cyclospora</taxon>
    </lineage>
</organism>
<dbReference type="EMBL" id="KP866208">
    <property type="protein sequence ID" value="AKO71979.1"/>
    <property type="molecule type" value="Genomic_DNA"/>
</dbReference>
<dbReference type="RefSeq" id="YP_009186558.1">
    <property type="nucleotide sequence ID" value="NC_028632.1"/>
</dbReference>
<proteinExistence type="inferred from homology"/>
<keyword evidence="3" id="KW-0687">Ribonucleoprotein</keyword>
<name>A0A0K0NUL6_9EIME</name>